<dbReference type="AlphaFoldDB" id="A0A6N2XIK9"/>
<sequence>MIEIAVALASLYTGYRLFRKKGEKFFYED</sequence>
<gene>
    <name evidence="1" type="ORF">BILFYP9_05022</name>
</gene>
<proteinExistence type="predicted"/>
<dbReference type="EMBL" id="CACRSU010000051">
    <property type="protein sequence ID" value="VYT54184.1"/>
    <property type="molecule type" value="Genomic_DNA"/>
</dbReference>
<accession>A0A6N2XIK9</accession>
<organism evidence="1">
    <name type="scientific">Bacteroides intestinalis</name>
    <dbReference type="NCBI Taxonomy" id="329854"/>
    <lineage>
        <taxon>Bacteria</taxon>
        <taxon>Pseudomonadati</taxon>
        <taxon>Bacteroidota</taxon>
        <taxon>Bacteroidia</taxon>
        <taxon>Bacteroidales</taxon>
        <taxon>Bacteroidaceae</taxon>
        <taxon>Bacteroides</taxon>
    </lineage>
</organism>
<reference evidence="1" key="1">
    <citation type="submission" date="2019-11" db="EMBL/GenBank/DDBJ databases">
        <authorList>
            <person name="Feng L."/>
        </authorList>
    </citation>
    <scope>NUCLEOTIDE SEQUENCE</scope>
    <source>
        <strain evidence="1">BintestinalisLFYP9</strain>
    </source>
</reference>
<protein>
    <submittedName>
        <fullName evidence="1">Uncharacterized protein</fullName>
    </submittedName>
</protein>
<evidence type="ECO:0000313" key="1">
    <source>
        <dbReference type="EMBL" id="VYT54184.1"/>
    </source>
</evidence>
<name>A0A6N2XIK9_9BACE</name>